<dbReference type="AlphaFoldDB" id="A0A8J2H9Z1"/>
<name>A0A8J2H9Z1_COTCN</name>
<comment type="caution">
    <text evidence="1">The sequence shown here is derived from an EMBL/GenBank/DDBJ whole genome shotgun (WGS) entry which is preliminary data.</text>
</comment>
<sequence length="80" mass="8558">MTVLASAMGIPYDYNSFFSDFGPYYRAVTPMRDPRSNTGPVLFPRGPEPDRVETSGVIVGASGFGFVPPNSGKGVNINGR</sequence>
<evidence type="ECO:0000313" key="2">
    <source>
        <dbReference type="Proteomes" id="UP000786811"/>
    </source>
</evidence>
<accession>A0A8J2H9Z1</accession>
<gene>
    <name evidence="1" type="ORF">HICCMSTLAB_LOCUS4892</name>
</gene>
<proteinExistence type="predicted"/>
<evidence type="ECO:0000313" key="1">
    <source>
        <dbReference type="EMBL" id="CAG5088555.1"/>
    </source>
</evidence>
<organism evidence="1 2">
    <name type="scientific">Cotesia congregata</name>
    <name type="common">Parasitoid wasp</name>
    <name type="synonym">Apanteles congregatus</name>
    <dbReference type="NCBI Taxonomy" id="51543"/>
    <lineage>
        <taxon>Eukaryota</taxon>
        <taxon>Metazoa</taxon>
        <taxon>Ecdysozoa</taxon>
        <taxon>Arthropoda</taxon>
        <taxon>Hexapoda</taxon>
        <taxon>Insecta</taxon>
        <taxon>Pterygota</taxon>
        <taxon>Neoptera</taxon>
        <taxon>Endopterygota</taxon>
        <taxon>Hymenoptera</taxon>
        <taxon>Apocrita</taxon>
        <taxon>Ichneumonoidea</taxon>
        <taxon>Braconidae</taxon>
        <taxon>Microgastrinae</taxon>
        <taxon>Cotesia</taxon>
    </lineage>
</organism>
<dbReference type="OrthoDB" id="7779135at2759"/>
<dbReference type="Proteomes" id="UP000786811">
    <property type="component" value="Unassembled WGS sequence"/>
</dbReference>
<protein>
    <submittedName>
        <fullName evidence="1">Uncharacterized protein</fullName>
    </submittedName>
</protein>
<dbReference type="EMBL" id="CAJNRD030001119">
    <property type="protein sequence ID" value="CAG5088555.1"/>
    <property type="molecule type" value="Genomic_DNA"/>
</dbReference>
<reference evidence="1" key="1">
    <citation type="submission" date="2021-04" db="EMBL/GenBank/DDBJ databases">
        <authorList>
            <person name="Chebbi M.A.C M."/>
        </authorList>
    </citation>
    <scope>NUCLEOTIDE SEQUENCE</scope>
</reference>
<keyword evidence="2" id="KW-1185">Reference proteome</keyword>